<sequence length="123" mass="14097">MLGNTKFNKLPKVTSIFISNFYELSNTHFQSTTSKDILNIKFHLNFPTNNSRHFVNPEHRPDRNSQSATSKHILNTHNRSNTKNTLPIILATSILHFENRLHPRLHAPHPHLPSPLPLLSPPT</sequence>
<dbReference type="EMBL" id="KZ613468">
    <property type="protein sequence ID" value="PMD26417.1"/>
    <property type="molecule type" value="Genomic_DNA"/>
</dbReference>
<protein>
    <submittedName>
        <fullName evidence="2">Uncharacterized protein</fullName>
    </submittedName>
</protein>
<dbReference type="Proteomes" id="UP000235672">
    <property type="component" value="Unassembled WGS sequence"/>
</dbReference>
<organism evidence="2 3">
    <name type="scientific">Hyaloscypha hepaticicola</name>
    <dbReference type="NCBI Taxonomy" id="2082293"/>
    <lineage>
        <taxon>Eukaryota</taxon>
        <taxon>Fungi</taxon>
        <taxon>Dikarya</taxon>
        <taxon>Ascomycota</taxon>
        <taxon>Pezizomycotina</taxon>
        <taxon>Leotiomycetes</taxon>
        <taxon>Helotiales</taxon>
        <taxon>Hyaloscyphaceae</taxon>
        <taxon>Hyaloscypha</taxon>
    </lineage>
</organism>
<gene>
    <name evidence="2" type="ORF">NA56DRAFT_344428</name>
</gene>
<accession>A0A2J6QJI0</accession>
<keyword evidence="3" id="KW-1185">Reference proteome</keyword>
<dbReference type="AlphaFoldDB" id="A0A2J6QJI0"/>
<feature type="compositionally biased region" description="Polar residues" evidence="1">
    <location>
        <begin position="64"/>
        <end position="82"/>
    </location>
</feature>
<name>A0A2J6QJI0_9HELO</name>
<proteinExistence type="predicted"/>
<reference evidence="2 3" key="1">
    <citation type="submission" date="2016-05" db="EMBL/GenBank/DDBJ databases">
        <title>A degradative enzymes factory behind the ericoid mycorrhizal symbiosis.</title>
        <authorList>
            <consortium name="DOE Joint Genome Institute"/>
            <person name="Martino E."/>
            <person name="Morin E."/>
            <person name="Grelet G."/>
            <person name="Kuo A."/>
            <person name="Kohler A."/>
            <person name="Daghino S."/>
            <person name="Barry K."/>
            <person name="Choi C."/>
            <person name="Cichocki N."/>
            <person name="Clum A."/>
            <person name="Copeland A."/>
            <person name="Hainaut M."/>
            <person name="Haridas S."/>
            <person name="Labutti K."/>
            <person name="Lindquist E."/>
            <person name="Lipzen A."/>
            <person name="Khouja H.-R."/>
            <person name="Murat C."/>
            <person name="Ohm R."/>
            <person name="Olson A."/>
            <person name="Spatafora J."/>
            <person name="Veneault-Fourrey C."/>
            <person name="Henrissat B."/>
            <person name="Grigoriev I."/>
            <person name="Martin F."/>
            <person name="Perotto S."/>
        </authorList>
    </citation>
    <scope>NUCLEOTIDE SEQUENCE [LARGE SCALE GENOMIC DNA]</scope>
    <source>
        <strain evidence="2 3">UAMH 7357</strain>
    </source>
</reference>
<feature type="region of interest" description="Disordered" evidence="1">
    <location>
        <begin position="54"/>
        <end position="82"/>
    </location>
</feature>
<evidence type="ECO:0000313" key="2">
    <source>
        <dbReference type="EMBL" id="PMD26417.1"/>
    </source>
</evidence>
<evidence type="ECO:0000256" key="1">
    <source>
        <dbReference type="SAM" id="MobiDB-lite"/>
    </source>
</evidence>
<evidence type="ECO:0000313" key="3">
    <source>
        <dbReference type="Proteomes" id="UP000235672"/>
    </source>
</evidence>